<protein>
    <submittedName>
        <fullName evidence="1">Uncharacterized protein</fullName>
    </submittedName>
</protein>
<proteinExistence type="predicted"/>
<evidence type="ECO:0000313" key="2">
    <source>
        <dbReference type="Proteomes" id="UP000886501"/>
    </source>
</evidence>
<name>A0ACB6ZEP6_THEGA</name>
<accession>A0ACB6ZEP6</accession>
<dbReference type="EMBL" id="MU118017">
    <property type="protein sequence ID" value="KAF9648220.1"/>
    <property type="molecule type" value="Genomic_DNA"/>
</dbReference>
<dbReference type="Proteomes" id="UP000886501">
    <property type="component" value="Unassembled WGS sequence"/>
</dbReference>
<gene>
    <name evidence="1" type="ORF">BDM02DRAFT_2331913</name>
</gene>
<sequence length="189" mass="20455">MKKKSQRIASIAPGFSSFLHSICVGKKVASEAGANDDETSVELDQLLEIKKTTIANIILNARNRKCNAFQVAVGVYLHSTNTPDKVISTLHHAGLCVSQASISRAIRSLSTEALVSLSTLGKDLLIAYAYDNFDILLKASTPTVETNTDPLKHLTSGLVFPSNTMFGLRTCSSLILVIKENDKFLVMSL</sequence>
<evidence type="ECO:0000313" key="1">
    <source>
        <dbReference type="EMBL" id="KAF9648220.1"/>
    </source>
</evidence>
<reference evidence="1" key="2">
    <citation type="journal article" date="2020" name="Nat. Commun.">
        <title>Large-scale genome sequencing of mycorrhizal fungi provides insights into the early evolution of symbiotic traits.</title>
        <authorList>
            <person name="Miyauchi S."/>
            <person name="Kiss E."/>
            <person name="Kuo A."/>
            <person name="Drula E."/>
            <person name="Kohler A."/>
            <person name="Sanchez-Garcia M."/>
            <person name="Morin E."/>
            <person name="Andreopoulos B."/>
            <person name="Barry K.W."/>
            <person name="Bonito G."/>
            <person name="Buee M."/>
            <person name="Carver A."/>
            <person name="Chen C."/>
            <person name="Cichocki N."/>
            <person name="Clum A."/>
            <person name="Culley D."/>
            <person name="Crous P.W."/>
            <person name="Fauchery L."/>
            <person name="Girlanda M."/>
            <person name="Hayes R.D."/>
            <person name="Keri Z."/>
            <person name="LaButti K."/>
            <person name="Lipzen A."/>
            <person name="Lombard V."/>
            <person name="Magnuson J."/>
            <person name="Maillard F."/>
            <person name="Murat C."/>
            <person name="Nolan M."/>
            <person name="Ohm R.A."/>
            <person name="Pangilinan J."/>
            <person name="Pereira M.F."/>
            <person name="Perotto S."/>
            <person name="Peter M."/>
            <person name="Pfister S."/>
            <person name="Riley R."/>
            <person name="Sitrit Y."/>
            <person name="Stielow J.B."/>
            <person name="Szollosi G."/>
            <person name="Zifcakova L."/>
            <person name="Stursova M."/>
            <person name="Spatafora J.W."/>
            <person name="Tedersoo L."/>
            <person name="Vaario L.M."/>
            <person name="Yamada A."/>
            <person name="Yan M."/>
            <person name="Wang P."/>
            <person name="Xu J."/>
            <person name="Bruns T."/>
            <person name="Baldrian P."/>
            <person name="Vilgalys R."/>
            <person name="Dunand C."/>
            <person name="Henrissat B."/>
            <person name="Grigoriev I.V."/>
            <person name="Hibbett D."/>
            <person name="Nagy L.G."/>
            <person name="Martin F.M."/>
        </authorList>
    </citation>
    <scope>NUCLEOTIDE SEQUENCE</scope>
    <source>
        <strain evidence="1">P2</strain>
    </source>
</reference>
<organism evidence="1 2">
    <name type="scientific">Thelephora ganbajun</name>
    <name type="common">Ganba fungus</name>
    <dbReference type="NCBI Taxonomy" id="370292"/>
    <lineage>
        <taxon>Eukaryota</taxon>
        <taxon>Fungi</taxon>
        <taxon>Dikarya</taxon>
        <taxon>Basidiomycota</taxon>
        <taxon>Agaricomycotina</taxon>
        <taxon>Agaricomycetes</taxon>
        <taxon>Thelephorales</taxon>
        <taxon>Thelephoraceae</taxon>
        <taxon>Thelephora</taxon>
    </lineage>
</organism>
<comment type="caution">
    <text evidence="1">The sequence shown here is derived from an EMBL/GenBank/DDBJ whole genome shotgun (WGS) entry which is preliminary data.</text>
</comment>
<keyword evidence="2" id="KW-1185">Reference proteome</keyword>
<reference evidence="1" key="1">
    <citation type="submission" date="2019-10" db="EMBL/GenBank/DDBJ databases">
        <authorList>
            <consortium name="DOE Joint Genome Institute"/>
            <person name="Kuo A."/>
            <person name="Miyauchi S."/>
            <person name="Kiss E."/>
            <person name="Drula E."/>
            <person name="Kohler A."/>
            <person name="Sanchez-Garcia M."/>
            <person name="Andreopoulos B."/>
            <person name="Barry K.W."/>
            <person name="Bonito G."/>
            <person name="Buee M."/>
            <person name="Carver A."/>
            <person name="Chen C."/>
            <person name="Cichocki N."/>
            <person name="Clum A."/>
            <person name="Culley D."/>
            <person name="Crous P.W."/>
            <person name="Fauchery L."/>
            <person name="Girlanda M."/>
            <person name="Hayes R."/>
            <person name="Keri Z."/>
            <person name="Labutti K."/>
            <person name="Lipzen A."/>
            <person name="Lombard V."/>
            <person name="Magnuson J."/>
            <person name="Maillard F."/>
            <person name="Morin E."/>
            <person name="Murat C."/>
            <person name="Nolan M."/>
            <person name="Ohm R."/>
            <person name="Pangilinan J."/>
            <person name="Pereira M."/>
            <person name="Perotto S."/>
            <person name="Peter M."/>
            <person name="Riley R."/>
            <person name="Sitrit Y."/>
            <person name="Stielow B."/>
            <person name="Szollosi G."/>
            <person name="Zifcakova L."/>
            <person name="Stursova M."/>
            <person name="Spatafora J.W."/>
            <person name="Tedersoo L."/>
            <person name="Vaario L.-M."/>
            <person name="Yamada A."/>
            <person name="Yan M."/>
            <person name="Wang P."/>
            <person name="Xu J."/>
            <person name="Bruns T."/>
            <person name="Baldrian P."/>
            <person name="Vilgalys R."/>
            <person name="Henrissat B."/>
            <person name="Grigoriev I.V."/>
            <person name="Hibbett D."/>
            <person name="Nagy L.G."/>
            <person name="Martin F.M."/>
        </authorList>
    </citation>
    <scope>NUCLEOTIDE SEQUENCE</scope>
    <source>
        <strain evidence="1">P2</strain>
    </source>
</reference>